<sequence length="290" mass="30896">MLVRISSSPPRPMVANRQHGAGPGPGAGPSFDSGRGHQSGGGYSSGGSHGGKSTGGTSWMQGGYGYAAGNQYHVIVDLKYDLKGITTQPEPLYPVSIDMLMGTEQSLSTAASPAAATAVKMELSLECPFLSGNENASIFAGQLKTSNRDEVRVIFKSYPADRFHWLSREVQAYGAVARLACVVPRCWALLAPVGREWAGLLLEFAGHQIMGADWGTAPLSAEDRRLLYSALTEVHAAGVIHRDMAPRNVVRRPRGALCIIDFEMSSVGHQCPGKMCPELSTLQRALLSKG</sequence>
<dbReference type="AlphaFoldDB" id="A0AAV9ZHD3"/>
<feature type="region of interest" description="Disordered" evidence="1">
    <location>
        <begin position="1"/>
        <end position="54"/>
    </location>
</feature>
<gene>
    <name evidence="2" type="ORF">R3P38DRAFT_3113148</name>
</gene>
<dbReference type="Gene3D" id="1.10.510.10">
    <property type="entry name" value="Transferase(Phosphotransferase) domain 1"/>
    <property type="match status" value="1"/>
</dbReference>
<dbReference type="SUPFAM" id="SSF56112">
    <property type="entry name" value="Protein kinase-like (PK-like)"/>
    <property type="match status" value="1"/>
</dbReference>
<organism evidence="2 3">
    <name type="scientific">Favolaschia claudopus</name>
    <dbReference type="NCBI Taxonomy" id="2862362"/>
    <lineage>
        <taxon>Eukaryota</taxon>
        <taxon>Fungi</taxon>
        <taxon>Dikarya</taxon>
        <taxon>Basidiomycota</taxon>
        <taxon>Agaricomycotina</taxon>
        <taxon>Agaricomycetes</taxon>
        <taxon>Agaricomycetidae</taxon>
        <taxon>Agaricales</taxon>
        <taxon>Marasmiineae</taxon>
        <taxon>Mycenaceae</taxon>
        <taxon>Favolaschia</taxon>
    </lineage>
</organism>
<accession>A0AAV9ZHD3</accession>
<dbReference type="EMBL" id="JAWWNJ010000148">
    <property type="protein sequence ID" value="KAK6981695.1"/>
    <property type="molecule type" value="Genomic_DNA"/>
</dbReference>
<comment type="caution">
    <text evidence="2">The sequence shown here is derived from an EMBL/GenBank/DDBJ whole genome shotgun (WGS) entry which is preliminary data.</text>
</comment>
<dbReference type="InterPro" id="IPR011009">
    <property type="entry name" value="Kinase-like_dom_sf"/>
</dbReference>
<feature type="compositionally biased region" description="Gly residues" evidence="1">
    <location>
        <begin position="37"/>
        <end position="54"/>
    </location>
</feature>
<reference evidence="2 3" key="1">
    <citation type="journal article" date="2024" name="J Genomics">
        <title>Draft genome sequencing and assembly of Favolaschia claudopus CIRM-BRFM 2984 isolated from oak limbs.</title>
        <authorList>
            <person name="Navarro D."/>
            <person name="Drula E."/>
            <person name="Chaduli D."/>
            <person name="Cazenave R."/>
            <person name="Ahrendt S."/>
            <person name="Wang J."/>
            <person name="Lipzen A."/>
            <person name="Daum C."/>
            <person name="Barry K."/>
            <person name="Grigoriev I.V."/>
            <person name="Favel A."/>
            <person name="Rosso M.N."/>
            <person name="Martin F."/>
        </authorList>
    </citation>
    <scope>NUCLEOTIDE SEQUENCE [LARGE SCALE GENOMIC DNA]</scope>
    <source>
        <strain evidence="2 3">CIRM-BRFM 2984</strain>
    </source>
</reference>
<proteinExistence type="predicted"/>
<keyword evidence="3" id="KW-1185">Reference proteome</keyword>
<evidence type="ECO:0008006" key="4">
    <source>
        <dbReference type="Google" id="ProtNLM"/>
    </source>
</evidence>
<protein>
    <recommendedName>
        <fullName evidence="4">Protein kinase domain-containing protein</fullName>
    </recommendedName>
</protein>
<name>A0AAV9ZHD3_9AGAR</name>
<evidence type="ECO:0000313" key="2">
    <source>
        <dbReference type="EMBL" id="KAK6981695.1"/>
    </source>
</evidence>
<evidence type="ECO:0000256" key="1">
    <source>
        <dbReference type="SAM" id="MobiDB-lite"/>
    </source>
</evidence>
<evidence type="ECO:0000313" key="3">
    <source>
        <dbReference type="Proteomes" id="UP001362999"/>
    </source>
</evidence>
<dbReference type="Proteomes" id="UP001362999">
    <property type="component" value="Unassembled WGS sequence"/>
</dbReference>